<accession>A0A1Q9EF42</accession>
<evidence type="ECO:0000313" key="2">
    <source>
        <dbReference type="EMBL" id="OLQ06065.1"/>
    </source>
</evidence>
<feature type="compositionally biased region" description="Basic and acidic residues" evidence="1">
    <location>
        <begin position="200"/>
        <end position="237"/>
    </location>
</feature>
<reference evidence="2 3" key="1">
    <citation type="submission" date="2016-02" db="EMBL/GenBank/DDBJ databases">
        <title>Genome analysis of coral dinoflagellate symbionts highlights evolutionary adaptations to a symbiotic lifestyle.</title>
        <authorList>
            <person name="Aranda M."/>
            <person name="Li Y."/>
            <person name="Liew Y.J."/>
            <person name="Baumgarten S."/>
            <person name="Simakov O."/>
            <person name="Wilson M."/>
            <person name="Piel J."/>
            <person name="Ashoor H."/>
            <person name="Bougouffa S."/>
            <person name="Bajic V.B."/>
            <person name="Ryu T."/>
            <person name="Ravasi T."/>
            <person name="Bayer T."/>
            <person name="Micklem G."/>
            <person name="Kim H."/>
            <person name="Bhak J."/>
            <person name="Lajeunesse T.C."/>
            <person name="Voolstra C.R."/>
        </authorList>
    </citation>
    <scope>NUCLEOTIDE SEQUENCE [LARGE SCALE GENOMIC DNA]</scope>
    <source>
        <strain evidence="2 3">CCMP2467</strain>
    </source>
</reference>
<dbReference type="AlphaFoldDB" id="A0A1Q9EF42"/>
<feature type="region of interest" description="Disordered" evidence="1">
    <location>
        <begin position="140"/>
        <end position="320"/>
    </location>
</feature>
<organism evidence="2 3">
    <name type="scientific">Symbiodinium microadriaticum</name>
    <name type="common">Dinoflagellate</name>
    <name type="synonym">Zooxanthella microadriatica</name>
    <dbReference type="NCBI Taxonomy" id="2951"/>
    <lineage>
        <taxon>Eukaryota</taxon>
        <taxon>Sar</taxon>
        <taxon>Alveolata</taxon>
        <taxon>Dinophyceae</taxon>
        <taxon>Suessiales</taxon>
        <taxon>Symbiodiniaceae</taxon>
        <taxon>Symbiodinium</taxon>
    </lineage>
</organism>
<proteinExistence type="predicted"/>
<evidence type="ECO:0000256" key="1">
    <source>
        <dbReference type="SAM" id="MobiDB-lite"/>
    </source>
</evidence>
<evidence type="ECO:0000313" key="3">
    <source>
        <dbReference type="Proteomes" id="UP000186817"/>
    </source>
</evidence>
<protein>
    <submittedName>
        <fullName evidence="2">Uncharacterized protein</fullName>
    </submittedName>
</protein>
<dbReference type="OrthoDB" id="10587372at2759"/>
<dbReference type="Proteomes" id="UP000186817">
    <property type="component" value="Unassembled WGS sequence"/>
</dbReference>
<feature type="compositionally biased region" description="Basic and acidic residues" evidence="1">
    <location>
        <begin position="150"/>
        <end position="175"/>
    </location>
</feature>
<feature type="compositionally biased region" description="Acidic residues" evidence="1">
    <location>
        <begin position="276"/>
        <end position="311"/>
    </location>
</feature>
<name>A0A1Q9EF42_SYMMI</name>
<keyword evidence="3" id="KW-1185">Reference proteome</keyword>
<feature type="compositionally biased region" description="Pro residues" evidence="1">
    <location>
        <begin position="182"/>
        <end position="197"/>
    </location>
</feature>
<comment type="caution">
    <text evidence="2">The sequence shown here is derived from an EMBL/GenBank/DDBJ whole genome shotgun (WGS) entry which is preliminary data.</text>
</comment>
<gene>
    <name evidence="2" type="ORF">AK812_SmicGene10653</name>
</gene>
<sequence length="320" mass="35476">MLECPDEGLQKAFLVECMQEALARVLGRPVRVQKGITGTSWMMQCPGDDVEEEMKEAKAEESRDGPKLLILQHEVRKEKIAEKGTGARPQAPALDEGELPTKQWLFAAARAVTEHADRVVFQDDDAEGAMLQGVSFSEVSGYGDDSIISSKDEIVPKEEKKEVVKPTAEDGKSADKAQAPKKPVPPVTRPKAAPQPPEATDVKEAKDGRDAKDAKEKGKPTESKDVKMKPEEEKKEPEDEEMNEEDEDEEEEDPEEDEDEENEAAGDTENAKAEENDNDNENEKAEDEEEDEDNDDEGEEEEAMDELEDELGLQGFYGLG</sequence>
<feature type="compositionally biased region" description="Acidic residues" evidence="1">
    <location>
        <begin position="238"/>
        <end position="266"/>
    </location>
</feature>
<dbReference type="EMBL" id="LSRX01000168">
    <property type="protein sequence ID" value="OLQ06065.1"/>
    <property type="molecule type" value="Genomic_DNA"/>
</dbReference>